<dbReference type="EMBL" id="CACRZD030000017">
    <property type="protein sequence ID" value="CAA6672854.1"/>
    <property type="molecule type" value="Genomic_DNA"/>
</dbReference>
<evidence type="ECO:0000256" key="7">
    <source>
        <dbReference type="ARBA" id="ARBA00023136"/>
    </source>
</evidence>
<protein>
    <recommendedName>
        <fullName evidence="2">non-specific serine/threonine protein kinase</fullName>
        <ecNumber evidence="2">2.7.11.1</ecNumber>
    </recommendedName>
</protein>
<dbReference type="PROSITE" id="PS51450">
    <property type="entry name" value="LRR"/>
    <property type="match status" value="1"/>
</dbReference>
<dbReference type="EC" id="2.7.11.1" evidence="2"/>
<dbReference type="InterPro" id="IPR001245">
    <property type="entry name" value="Ser-Thr/Tyr_kinase_cat_dom"/>
</dbReference>
<comment type="catalytic activity">
    <reaction evidence="8">
        <text>L-threonyl-[protein] + ATP = O-phospho-L-threonyl-[protein] + ADP + H(+)</text>
        <dbReference type="Rhea" id="RHEA:46608"/>
        <dbReference type="Rhea" id="RHEA-COMP:11060"/>
        <dbReference type="Rhea" id="RHEA-COMP:11605"/>
        <dbReference type="ChEBI" id="CHEBI:15378"/>
        <dbReference type="ChEBI" id="CHEBI:30013"/>
        <dbReference type="ChEBI" id="CHEBI:30616"/>
        <dbReference type="ChEBI" id="CHEBI:61977"/>
        <dbReference type="ChEBI" id="CHEBI:456216"/>
        <dbReference type="EC" id="2.7.11.1"/>
    </reaction>
</comment>
<gene>
    <name evidence="13" type="ORF">SI7747_17019270</name>
</gene>
<dbReference type="Gene3D" id="2.60.120.430">
    <property type="entry name" value="Galactose-binding lectin"/>
    <property type="match status" value="1"/>
</dbReference>
<keyword evidence="14" id="KW-1185">Reference proteome</keyword>
<dbReference type="Gene3D" id="3.30.200.20">
    <property type="entry name" value="Phosphorylase Kinase, domain 1"/>
    <property type="match status" value="1"/>
</dbReference>
<dbReference type="PANTHER" id="PTHR45631:SF202">
    <property type="entry name" value="SENESCENCE-INDUCED RECEPTOR-LIKE SERINE_THREONINE-PROTEIN KINASE"/>
    <property type="match status" value="1"/>
</dbReference>
<comment type="subcellular location">
    <subcellularLocation>
        <location evidence="1">Membrane</location>
        <topology evidence="1">Single-pass membrane protein</topology>
    </subcellularLocation>
</comment>
<evidence type="ECO:0000259" key="12">
    <source>
        <dbReference type="PROSITE" id="PS50011"/>
    </source>
</evidence>
<evidence type="ECO:0000256" key="10">
    <source>
        <dbReference type="SAM" id="Phobius"/>
    </source>
</evidence>
<evidence type="ECO:0000313" key="14">
    <source>
        <dbReference type="Proteomes" id="UP001189122"/>
    </source>
</evidence>
<keyword evidence="3" id="KW-0433">Leucine-rich repeat</keyword>
<keyword evidence="7 10" id="KW-0472">Membrane</keyword>
<proteinExistence type="predicted"/>
<evidence type="ECO:0000256" key="11">
    <source>
        <dbReference type="SAM" id="SignalP"/>
    </source>
</evidence>
<dbReference type="Pfam" id="PF00560">
    <property type="entry name" value="LRR_1"/>
    <property type="match status" value="1"/>
</dbReference>
<evidence type="ECO:0000256" key="1">
    <source>
        <dbReference type="ARBA" id="ARBA00004167"/>
    </source>
</evidence>
<dbReference type="InterPro" id="IPR000719">
    <property type="entry name" value="Prot_kinase_dom"/>
</dbReference>
<dbReference type="GO" id="GO:0005524">
    <property type="term" value="F:ATP binding"/>
    <property type="evidence" value="ECO:0007669"/>
    <property type="project" value="InterPro"/>
</dbReference>
<keyword evidence="6 10" id="KW-1133">Transmembrane helix</keyword>
<keyword evidence="4 10" id="KW-0812">Transmembrane</keyword>
<feature type="domain" description="Protein kinase" evidence="12">
    <location>
        <begin position="518"/>
        <end position="752"/>
    </location>
</feature>
<feature type="transmembrane region" description="Helical" evidence="10">
    <location>
        <begin position="459"/>
        <end position="478"/>
    </location>
</feature>
<sequence length="820" mass="91493">MGLLLLLCFLCMATAAHGQLGSGFISIDCGLEGGSNYTDQFSGIVYSPDTGYFTLRSFPNVTQNCYTIGPIEAGGKYLVRAGFLYGNHDGKNQAPEFDLYLDVNVWQTVQTLADDTVIVYVVNTGMGIPFISVLEVRPLPDFLHPIVKQSQALVLHEKRVDYGGSKSTRFPADPYDRIWFIASNRRGWRTVKTDGHINTPEGDISRVPANVLTTATFAKSLAFKLSCGPEEKLYVFMHFAELQQLGSNETREFNVFLNGEQWYGPYRPKYMTAMTLYTNRARTITTYNFTLEATANSTLPPIINAREVYSLKQLEESPPTPATVSRRFHSFLQSEEELARDPCFPRNMTWEGVSCGYDASENLRIVSLNLSHSGLAGGISQFIVNLTQNNLTGEIPSDLGELPNLQVLNLANNQLTGKIPEIIYKKSQNGTLSSSTDGNTKLCNKVDSCEMINGQKKSIILLVVGISIFGIVLFRTFILGWRLKGRKDNIGPQVVGQQQDLDLESHQFSFSEIVNITRNFEYMIGRGGFRIVYYGLLNDNKQVAVKMLSKSSQEAKEFLVEAQILSRVHHKNLVDFWVLIAIDVAQGLYYLHSFCKPSVVHRDVKTRNILLSAKLEAKLGDFGLSRLFCHEDITHISTAAVALQDILIPSMYYQTNRLNEKSDVCSFEVVLLELITNQPPISHDAESAPIVPWVQSRLERGDVSSIADQRLNGDYNLNSLSKTIQVAMACTSPTSSSRPKMSEVVVQLKECLESVPTSVVADYSGEYSKGHKNNILLLDISYILVYYILFGALPLYLMTLNFRQYSGNDSQVIGDLSCKT</sequence>
<dbReference type="InterPro" id="IPR024788">
    <property type="entry name" value="Malectin-like_Carb-bd_dom"/>
</dbReference>
<dbReference type="EMBL" id="LR743604">
    <property type="protein sequence ID" value="CAA2633789.1"/>
    <property type="molecule type" value="Genomic_DNA"/>
</dbReference>
<dbReference type="InterPro" id="IPR032675">
    <property type="entry name" value="LRR_dom_sf"/>
</dbReference>
<evidence type="ECO:0000256" key="5">
    <source>
        <dbReference type="ARBA" id="ARBA00022737"/>
    </source>
</evidence>
<dbReference type="PANTHER" id="PTHR45631">
    <property type="entry name" value="OS07G0107800 PROTEIN-RELATED"/>
    <property type="match status" value="1"/>
</dbReference>
<evidence type="ECO:0000256" key="6">
    <source>
        <dbReference type="ARBA" id="ARBA00022989"/>
    </source>
</evidence>
<evidence type="ECO:0000313" key="13">
    <source>
        <dbReference type="EMBL" id="CAA2633789.1"/>
    </source>
</evidence>
<keyword evidence="5" id="KW-0677">Repeat</keyword>
<dbReference type="GO" id="GO:0016020">
    <property type="term" value="C:membrane"/>
    <property type="evidence" value="ECO:0007669"/>
    <property type="project" value="UniProtKB-SubCell"/>
</dbReference>
<dbReference type="InterPro" id="IPR008271">
    <property type="entry name" value="Ser/Thr_kinase_AS"/>
</dbReference>
<evidence type="ECO:0000256" key="4">
    <source>
        <dbReference type="ARBA" id="ARBA00022692"/>
    </source>
</evidence>
<dbReference type="SMART" id="SM00220">
    <property type="entry name" value="S_TKc"/>
    <property type="match status" value="1"/>
</dbReference>
<dbReference type="Gene3D" id="1.10.510.10">
    <property type="entry name" value="Transferase(Phosphotransferase) domain 1"/>
    <property type="match status" value="1"/>
</dbReference>
<feature type="chain" id="PRO_5029915385" description="non-specific serine/threonine protein kinase" evidence="11">
    <location>
        <begin position="19"/>
        <end position="820"/>
    </location>
</feature>
<dbReference type="InterPro" id="IPR001611">
    <property type="entry name" value="Leu-rich_rpt"/>
</dbReference>
<dbReference type="GO" id="GO:0004672">
    <property type="term" value="F:protein kinase activity"/>
    <property type="evidence" value="ECO:0007669"/>
    <property type="project" value="InterPro"/>
</dbReference>
<reference evidence="13 14" key="1">
    <citation type="submission" date="2019-12" db="EMBL/GenBank/DDBJ databases">
        <authorList>
            <person name="Scholz U."/>
            <person name="Mascher M."/>
            <person name="Fiebig A."/>
        </authorList>
    </citation>
    <scope>NUCLEOTIDE SEQUENCE</scope>
</reference>
<organism evidence="13">
    <name type="scientific">Spirodela intermedia</name>
    <name type="common">Intermediate duckweed</name>
    <dbReference type="NCBI Taxonomy" id="51605"/>
    <lineage>
        <taxon>Eukaryota</taxon>
        <taxon>Viridiplantae</taxon>
        <taxon>Streptophyta</taxon>
        <taxon>Embryophyta</taxon>
        <taxon>Tracheophyta</taxon>
        <taxon>Spermatophyta</taxon>
        <taxon>Magnoliopsida</taxon>
        <taxon>Liliopsida</taxon>
        <taxon>Araceae</taxon>
        <taxon>Lemnoideae</taxon>
        <taxon>Spirodela</taxon>
    </lineage>
</organism>
<feature type="signal peptide" evidence="11">
    <location>
        <begin position="1"/>
        <end position="18"/>
    </location>
</feature>
<dbReference type="Pfam" id="PF12819">
    <property type="entry name" value="Malectin_like"/>
    <property type="match status" value="1"/>
</dbReference>
<dbReference type="PROSITE" id="PS00108">
    <property type="entry name" value="PROTEIN_KINASE_ST"/>
    <property type="match status" value="1"/>
</dbReference>
<feature type="transmembrane region" description="Helical" evidence="10">
    <location>
        <begin position="776"/>
        <end position="797"/>
    </location>
</feature>
<evidence type="ECO:0000256" key="8">
    <source>
        <dbReference type="ARBA" id="ARBA00047899"/>
    </source>
</evidence>
<dbReference type="SUPFAM" id="SSF52058">
    <property type="entry name" value="L domain-like"/>
    <property type="match status" value="1"/>
</dbReference>
<dbReference type="Proteomes" id="UP001189122">
    <property type="component" value="Unassembled WGS sequence"/>
</dbReference>
<dbReference type="PROSITE" id="PS50011">
    <property type="entry name" value="PROTEIN_KINASE_DOM"/>
    <property type="match status" value="1"/>
</dbReference>
<dbReference type="Pfam" id="PF07714">
    <property type="entry name" value="PK_Tyr_Ser-Thr"/>
    <property type="match status" value="2"/>
</dbReference>
<dbReference type="InterPro" id="IPR011009">
    <property type="entry name" value="Kinase-like_dom_sf"/>
</dbReference>
<comment type="catalytic activity">
    <reaction evidence="9">
        <text>L-seryl-[protein] + ATP = O-phospho-L-seryl-[protein] + ADP + H(+)</text>
        <dbReference type="Rhea" id="RHEA:17989"/>
        <dbReference type="Rhea" id="RHEA-COMP:9863"/>
        <dbReference type="Rhea" id="RHEA-COMP:11604"/>
        <dbReference type="ChEBI" id="CHEBI:15378"/>
        <dbReference type="ChEBI" id="CHEBI:29999"/>
        <dbReference type="ChEBI" id="CHEBI:30616"/>
        <dbReference type="ChEBI" id="CHEBI:83421"/>
        <dbReference type="ChEBI" id="CHEBI:456216"/>
        <dbReference type="EC" id="2.7.11.1"/>
    </reaction>
</comment>
<evidence type="ECO:0000256" key="2">
    <source>
        <dbReference type="ARBA" id="ARBA00012513"/>
    </source>
</evidence>
<dbReference type="Gene3D" id="3.80.10.10">
    <property type="entry name" value="Ribonuclease Inhibitor"/>
    <property type="match status" value="1"/>
</dbReference>
<accession>A0A7I8JRV3</accession>
<evidence type="ECO:0000256" key="9">
    <source>
        <dbReference type="ARBA" id="ARBA00048679"/>
    </source>
</evidence>
<keyword evidence="11" id="KW-0732">Signal</keyword>
<evidence type="ECO:0000256" key="3">
    <source>
        <dbReference type="ARBA" id="ARBA00022614"/>
    </source>
</evidence>
<name>A0A7I8JRV3_SPIIN</name>
<dbReference type="SUPFAM" id="SSF56112">
    <property type="entry name" value="Protein kinase-like (PK-like)"/>
    <property type="match status" value="1"/>
</dbReference>
<dbReference type="AlphaFoldDB" id="A0A7I8JRV3"/>